<gene>
    <name evidence="2" type="ORF">Pfra01_002077400</name>
</gene>
<dbReference type="OrthoDB" id="360540at2759"/>
<dbReference type="PANTHER" id="PTHR15323:SF6">
    <property type="entry name" value="CELL DIVISION CYCLE PROTEIN 123 HOMOLOG"/>
    <property type="match status" value="1"/>
</dbReference>
<protein>
    <submittedName>
        <fullName evidence="2">Unnamed protein product</fullName>
    </submittedName>
</protein>
<dbReference type="EMBL" id="BSXT01002905">
    <property type="protein sequence ID" value="GMF51423.1"/>
    <property type="molecule type" value="Genomic_DNA"/>
</dbReference>
<evidence type="ECO:0000313" key="2">
    <source>
        <dbReference type="EMBL" id="GMF51423.1"/>
    </source>
</evidence>
<evidence type="ECO:0000313" key="3">
    <source>
        <dbReference type="Proteomes" id="UP001165121"/>
    </source>
</evidence>
<proteinExistence type="inferred from homology"/>
<name>A0A9W7D4S0_9STRA</name>
<comment type="caution">
    <text evidence="2">The sequence shown here is derived from an EMBL/GenBank/DDBJ whole genome shotgun (WGS) entry which is preliminary data.</text>
</comment>
<keyword evidence="3" id="KW-1185">Reference proteome</keyword>
<accession>A0A9W7D4S0</accession>
<reference evidence="2" key="1">
    <citation type="submission" date="2023-04" db="EMBL/GenBank/DDBJ databases">
        <title>Phytophthora fragariaefolia NBRC 109709.</title>
        <authorList>
            <person name="Ichikawa N."/>
            <person name="Sato H."/>
            <person name="Tonouchi N."/>
        </authorList>
    </citation>
    <scope>NUCLEOTIDE SEQUENCE</scope>
    <source>
        <strain evidence="2">NBRC 109709</strain>
    </source>
</reference>
<comment type="similarity">
    <text evidence="1">Belongs to the CDC123 family.</text>
</comment>
<dbReference type="InterPro" id="IPR009772">
    <property type="entry name" value="CDC123"/>
</dbReference>
<sequence length="414" mass="46399">MPSETRATKVMIGMGLQDEAFFNCACFVAPVPFNCRNRITWLLLNCRTHWNGHVHSGGQSVSVVMATGEAAPTYSAAQVDNCAFAAWYPQLKRVAIRGEVVSLPSEFVSLLLSDGVALPSAPTASGIEDEDDEEEDAAIALTDEQLRVISTVREQVERVLRDFGGKLFPKTNWSAPRDAAWMLGALKCTSFEDVFLLLQASDFVVHDLTQPYVGCGDEQSEKPPRESYLVLKKWCNFLDSMLFRCFVVGHRLVAVTQRNCDEFYEFLPDQQDQLCDLLYEFYKTNFKKPEGEFVFPDPNYSFDVYVDKRRRVYLLDINVFGAVTDTLLFSWEELLELQTGSPAEPQDADEDHAIDFRVVESKKGIRANPLSGYRAPTDLVDHLAGGAGFEAFIEQVKRDNAADEDASDSSDEDN</sequence>
<organism evidence="2 3">
    <name type="scientific">Phytophthora fragariaefolia</name>
    <dbReference type="NCBI Taxonomy" id="1490495"/>
    <lineage>
        <taxon>Eukaryota</taxon>
        <taxon>Sar</taxon>
        <taxon>Stramenopiles</taxon>
        <taxon>Oomycota</taxon>
        <taxon>Peronosporomycetes</taxon>
        <taxon>Peronosporales</taxon>
        <taxon>Peronosporaceae</taxon>
        <taxon>Phytophthora</taxon>
    </lineage>
</organism>
<dbReference type="GO" id="GO:0005737">
    <property type="term" value="C:cytoplasm"/>
    <property type="evidence" value="ECO:0007669"/>
    <property type="project" value="TreeGrafter"/>
</dbReference>
<dbReference type="PANTHER" id="PTHR15323">
    <property type="entry name" value="D123 PROTEIN"/>
    <property type="match status" value="1"/>
</dbReference>
<dbReference type="AlphaFoldDB" id="A0A9W7D4S0"/>
<evidence type="ECO:0000256" key="1">
    <source>
        <dbReference type="ARBA" id="ARBA00011047"/>
    </source>
</evidence>
<dbReference type="Pfam" id="PF07065">
    <property type="entry name" value="D123"/>
    <property type="match status" value="1"/>
</dbReference>
<dbReference type="Proteomes" id="UP001165121">
    <property type="component" value="Unassembled WGS sequence"/>
</dbReference>